<dbReference type="Proteomes" id="UP000256601">
    <property type="component" value="Unassembled WGS sequence"/>
</dbReference>
<sequence>METENKKENLFDAIQHYGPSDAAENLLHWLHLPSAQLAGLITLTGAPRSGKTTALYELCRVCLPFDTPGGENKTVLVLDLDSSWTKNNVINYFVLDQSTGLGENVLASYIRQNLVIVKTTFDQLATELQSDTIIGHIEKSNNSSKIRYVIVDSFSTGLNGPPDAHKKAAYDATIVKIVHNALETQKILQIHIAFTFLYTTFTDLPEDDKTPLKPDEIMSRLPYIIPELASVIIALIFFDKIKQQVEIWTLSGIVRRQYWNFASDQKEEEDTCELFDFETSDEESEELSTCLSQRVCI</sequence>
<dbReference type="InterPro" id="IPR027417">
    <property type="entry name" value="P-loop_NTPase"/>
</dbReference>
<dbReference type="OrthoDB" id="4084458at2759"/>
<dbReference type="EMBL" id="KZ857338">
    <property type="protein sequence ID" value="RDW25334.1"/>
    <property type="molecule type" value="Genomic_DNA"/>
</dbReference>
<reference evidence="1 3" key="1">
    <citation type="journal article" date="2016" name="PLoS ONE">
        <title>Sequence Assembly of Yarrowia lipolytica Strain W29/CLIB89 Shows Transposable Element Diversity.</title>
        <authorList>
            <person name="Magnan C."/>
            <person name="Yu J."/>
            <person name="Chang I."/>
            <person name="Jahn E."/>
            <person name="Kanomata Y."/>
            <person name="Wu J."/>
            <person name="Zeller M."/>
            <person name="Oakes M."/>
            <person name="Baldi P."/>
            <person name="Sandmeyer S."/>
        </authorList>
    </citation>
    <scope>NUCLEOTIDE SEQUENCE [LARGE SCALE GENOMIC DNA]</scope>
    <source>
        <strain evidence="1">CLIB89</strain>
        <strain evidence="3">CLIB89(W29)</strain>
    </source>
</reference>
<dbReference type="Proteomes" id="UP000182444">
    <property type="component" value="Chromosome 1E"/>
</dbReference>
<proteinExistence type="predicted"/>
<dbReference type="SUPFAM" id="SSF52540">
    <property type="entry name" value="P-loop containing nucleoside triphosphate hydrolases"/>
    <property type="match status" value="1"/>
</dbReference>
<accession>A0A1D8NJ17</accession>
<evidence type="ECO:0000313" key="4">
    <source>
        <dbReference type="Proteomes" id="UP000256601"/>
    </source>
</evidence>
<evidence type="ECO:0008006" key="5">
    <source>
        <dbReference type="Google" id="ProtNLM"/>
    </source>
</evidence>
<organism evidence="1 3">
    <name type="scientific">Yarrowia lipolytica</name>
    <name type="common">Candida lipolytica</name>
    <dbReference type="NCBI Taxonomy" id="4952"/>
    <lineage>
        <taxon>Eukaryota</taxon>
        <taxon>Fungi</taxon>
        <taxon>Dikarya</taxon>
        <taxon>Ascomycota</taxon>
        <taxon>Saccharomycotina</taxon>
        <taxon>Dipodascomycetes</taxon>
        <taxon>Dipodascales</taxon>
        <taxon>Dipodascales incertae sedis</taxon>
        <taxon>Yarrowia</taxon>
    </lineage>
</organism>
<gene>
    <name evidence="2" type="ORF">B0I71DRAFT_132825</name>
    <name evidence="1" type="ORF">YALI1_E22697g</name>
</gene>
<dbReference type="AlphaFoldDB" id="A0A1D8NJ17"/>
<evidence type="ECO:0000313" key="2">
    <source>
        <dbReference type="EMBL" id="RDW25334.1"/>
    </source>
</evidence>
<dbReference type="GeneID" id="2911737"/>
<dbReference type="VEuPathDB" id="FungiDB:YALI1_E22697g"/>
<protein>
    <recommendedName>
        <fullName evidence="5">P-loop containing nucleoside triphosphate hydrolase protein</fullName>
    </recommendedName>
</protein>
<evidence type="ECO:0000313" key="3">
    <source>
        <dbReference type="Proteomes" id="UP000182444"/>
    </source>
</evidence>
<reference evidence="2 4" key="2">
    <citation type="submission" date="2018-07" db="EMBL/GenBank/DDBJ databases">
        <title>Draft Genome Assemblies for Five Robust Yarrowia lipolytica Strains Exhibiting High Lipid Production and Pentose Sugar Utilization and Sugar Alcohol Secretion from Undetoxified Lignocellulosic Biomass Hydrolysates.</title>
        <authorList>
            <consortium name="DOE Joint Genome Institute"/>
            <person name="Walker C."/>
            <person name="Ryu S."/>
            <person name="Na H."/>
            <person name="Zane M."/>
            <person name="LaButti K."/>
            <person name="Lipzen A."/>
            <person name="Haridas S."/>
            <person name="Barry K."/>
            <person name="Grigoriev I.V."/>
            <person name="Quarterman J."/>
            <person name="Slininger P."/>
            <person name="Dien B."/>
            <person name="Trinh C.T."/>
        </authorList>
    </citation>
    <scope>NUCLEOTIDE SEQUENCE [LARGE SCALE GENOMIC DNA]</scope>
    <source>
        <strain evidence="2 4">YB392</strain>
    </source>
</reference>
<dbReference type="KEGG" id="yli:2911737"/>
<evidence type="ECO:0000313" key="1">
    <source>
        <dbReference type="EMBL" id="AOW05631.1"/>
    </source>
</evidence>
<dbReference type="Gene3D" id="3.40.50.300">
    <property type="entry name" value="P-loop containing nucleotide triphosphate hydrolases"/>
    <property type="match status" value="1"/>
</dbReference>
<dbReference type="EMBL" id="CP017557">
    <property type="protein sequence ID" value="AOW05631.1"/>
    <property type="molecule type" value="Genomic_DNA"/>
</dbReference>
<dbReference type="RefSeq" id="XP_504125.1">
    <property type="nucleotide sequence ID" value="XM_504125.1"/>
</dbReference>
<dbReference type="VEuPathDB" id="FungiDB:YALI0_E18920g"/>
<name>A0A1D8NJ17_YARLL</name>